<sequence length="284" mass="31446">MSLAKAISMEVDGLPLLLVGLGGFMSQSYTSLGEILDTLQRARFYSSHIFSNNASSSAAFQYERPLQLVFQLSLDRLPEAARRVIRVMALLSPEEIPESLFTGKKSLASAATTTNSGDPKLFANKVQQSLASRHLTETQMTKIGVVYSMHRSVQTFILSTLSINDGECQAAFDEAVEVIYNELPKPSPIMVPLFEQRDLFATYIPHAISIHNIYACSEMQIRPTVRFAELICSTSAYLYEHGMTWTKSNRRIVRGLNELGCDSRALDLMVYSLSLASSAIPEAC</sequence>
<gene>
    <name evidence="2" type="ORF">B0T21DRAFT_449243</name>
</gene>
<organism evidence="2 3">
    <name type="scientific">Apiosordaria backusii</name>
    <dbReference type="NCBI Taxonomy" id="314023"/>
    <lineage>
        <taxon>Eukaryota</taxon>
        <taxon>Fungi</taxon>
        <taxon>Dikarya</taxon>
        <taxon>Ascomycota</taxon>
        <taxon>Pezizomycotina</taxon>
        <taxon>Sordariomycetes</taxon>
        <taxon>Sordariomycetidae</taxon>
        <taxon>Sordariales</taxon>
        <taxon>Lasiosphaeriaceae</taxon>
        <taxon>Apiosordaria</taxon>
    </lineage>
</organism>
<reference evidence="2" key="1">
    <citation type="submission" date="2023-06" db="EMBL/GenBank/DDBJ databases">
        <title>Genome-scale phylogeny and comparative genomics of the fungal order Sordariales.</title>
        <authorList>
            <consortium name="Lawrence Berkeley National Laboratory"/>
            <person name="Hensen N."/>
            <person name="Bonometti L."/>
            <person name="Westerberg I."/>
            <person name="Brannstrom I.O."/>
            <person name="Guillou S."/>
            <person name="Cros-Aarteil S."/>
            <person name="Calhoun S."/>
            <person name="Haridas S."/>
            <person name="Kuo A."/>
            <person name="Mondo S."/>
            <person name="Pangilinan J."/>
            <person name="Riley R."/>
            <person name="Labutti K."/>
            <person name="Andreopoulos B."/>
            <person name="Lipzen A."/>
            <person name="Chen C."/>
            <person name="Yanf M."/>
            <person name="Daum C."/>
            <person name="Ng V."/>
            <person name="Clum A."/>
            <person name="Steindorff A."/>
            <person name="Ohm R."/>
            <person name="Martin F."/>
            <person name="Silar P."/>
            <person name="Natvig D."/>
            <person name="Lalanne C."/>
            <person name="Gautier V."/>
            <person name="Ament-Velasquez S.L."/>
            <person name="Kruys A."/>
            <person name="Hutchinson M.I."/>
            <person name="Powell A.J."/>
            <person name="Barry K."/>
            <person name="Miller A.N."/>
            <person name="Grigoriev I.V."/>
            <person name="Debuchy R."/>
            <person name="Gladieux P."/>
            <person name="Thoren M.H."/>
            <person name="Johannesson H."/>
        </authorList>
    </citation>
    <scope>NUCLEOTIDE SEQUENCE</scope>
    <source>
        <strain evidence="2">CBS 540.89</strain>
    </source>
</reference>
<name>A0AA40BRP5_9PEZI</name>
<accession>A0AA40BRP5</accession>
<dbReference type="Pfam" id="PF25000">
    <property type="entry name" value="DUF7779"/>
    <property type="match status" value="1"/>
</dbReference>
<dbReference type="InterPro" id="IPR056681">
    <property type="entry name" value="DUF7779"/>
</dbReference>
<evidence type="ECO:0000313" key="2">
    <source>
        <dbReference type="EMBL" id="KAK0739005.1"/>
    </source>
</evidence>
<dbReference type="AlphaFoldDB" id="A0AA40BRP5"/>
<dbReference type="Proteomes" id="UP001172159">
    <property type="component" value="Unassembled WGS sequence"/>
</dbReference>
<keyword evidence="3" id="KW-1185">Reference proteome</keyword>
<evidence type="ECO:0000259" key="1">
    <source>
        <dbReference type="Pfam" id="PF25000"/>
    </source>
</evidence>
<dbReference type="EMBL" id="JAUKTV010000004">
    <property type="protein sequence ID" value="KAK0739005.1"/>
    <property type="molecule type" value="Genomic_DNA"/>
</dbReference>
<comment type="caution">
    <text evidence="2">The sequence shown here is derived from an EMBL/GenBank/DDBJ whole genome shotgun (WGS) entry which is preliminary data.</text>
</comment>
<evidence type="ECO:0000313" key="3">
    <source>
        <dbReference type="Proteomes" id="UP001172159"/>
    </source>
</evidence>
<proteinExistence type="predicted"/>
<protein>
    <recommendedName>
        <fullName evidence="1">DUF7779 domain-containing protein</fullName>
    </recommendedName>
</protein>
<feature type="domain" description="DUF7779" evidence="1">
    <location>
        <begin position="73"/>
        <end position="162"/>
    </location>
</feature>